<evidence type="ECO:0000313" key="3">
    <source>
        <dbReference type="Proteomes" id="UP000509667"/>
    </source>
</evidence>
<keyword evidence="1" id="KW-1133">Transmembrane helix</keyword>
<dbReference type="PANTHER" id="PTHR43471">
    <property type="entry name" value="ABC TRANSPORTER PERMEASE"/>
    <property type="match status" value="1"/>
</dbReference>
<evidence type="ECO:0000256" key="1">
    <source>
        <dbReference type="SAM" id="Phobius"/>
    </source>
</evidence>
<keyword evidence="1" id="KW-0472">Membrane</keyword>
<dbReference type="OrthoDB" id="86287at2157"/>
<dbReference type="PANTHER" id="PTHR43471:SF1">
    <property type="entry name" value="ABC TRANSPORTER PERMEASE PROTEIN NOSY-RELATED"/>
    <property type="match status" value="1"/>
</dbReference>
<dbReference type="Proteomes" id="UP000509667">
    <property type="component" value="Chromosome"/>
</dbReference>
<feature type="transmembrane region" description="Helical" evidence="1">
    <location>
        <begin position="51"/>
        <end position="77"/>
    </location>
</feature>
<feature type="transmembrane region" description="Helical" evidence="1">
    <location>
        <begin position="139"/>
        <end position="162"/>
    </location>
</feature>
<organism evidence="2 3">
    <name type="scientific">Halosimplex rubrum</name>
    <dbReference type="NCBI Taxonomy" id="869889"/>
    <lineage>
        <taxon>Archaea</taxon>
        <taxon>Methanobacteriati</taxon>
        <taxon>Methanobacteriota</taxon>
        <taxon>Stenosarchaea group</taxon>
        <taxon>Halobacteria</taxon>
        <taxon>Halobacteriales</taxon>
        <taxon>Haloarculaceae</taxon>
        <taxon>Halosimplex</taxon>
    </lineage>
</organism>
<name>A0A7D5PC71_9EURY</name>
<gene>
    <name evidence="2" type="ORF">HZS55_21345</name>
</gene>
<feature type="transmembrane region" description="Helical" evidence="1">
    <location>
        <begin position="107"/>
        <end position="133"/>
    </location>
</feature>
<dbReference type="Pfam" id="PF12679">
    <property type="entry name" value="ABC2_membrane_2"/>
    <property type="match status" value="1"/>
</dbReference>
<feature type="transmembrane region" description="Helical" evidence="1">
    <location>
        <begin position="174"/>
        <end position="198"/>
    </location>
</feature>
<reference evidence="2 3" key="1">
    <citation type="submission" date="2020-07" db="EMBL/GenBank/DDBJ databases">
        <title>Halosimplex pelagicum sp. nov. and Halosimplex rubrum sp. nov., isolated from salted brown alga Laminaria, and emended description of the genus Halosimplex.</title>
        <authorList>
            <person name="Cui H."/>
        </authorList>
    </citation>
    <scope>NUCLEOTIDE SEQUENCE [LARGE SCALE GENOMIC DNA]</scope>
    <source>
        <strain evidence="2 3">R27</strain>
    </source>
</reference>
<evidence type="ECO:0000313" key="2">
    <source>
        <dbReference type="EMBL" id="QLH79680.1"/>
    </source>
</evidence>
<feature type="transmembrane region" description="Helical" evidence="1">
    <location>
        <begin position="257"/>
        <end position="277"/>
    </location>
</feature>
<protein>
    <submittedName>
        <fullName evidence="2">ABC transporter permease</fullName>
    </submittedName>
</protein>
<accession>A0A7D5PC71</accession>
<dbReference type="RefSeq" id="WP_179909545.1">
    <property type="nucleotide sequence ID" value="NZ_CP058910.1"/>
</dbReference>
<keyword evidence="3" id="KW-1185">Reference proteome</keyword>
<dbReference type="GO" id="GO:0005886">
    <property type="term" value="C:plasma membrane"/>
    <property type="evidence" value="ECO:0007669"/>
    <property type="project" value="UniProtKB-SubCell"/>
</dbReference>
<sequence>MSTLAVAKKDFRDAVQSRALWALLAVFVVLSTLLTYSYVEFPQLVSPGTETSIGGLVFFTAGIVSLFVSLTAMVVCYKAIAGEREIGSIKLMLALPHRRRDVLAGKLLGRMAVLSLALAIGLAVGFGFAFAMLGSLDVLTVLLFLIATLLFTAVYVSVVVGISAMTGSTSRATTLAIGFFVVFEFLWDVVPIAAVYVANGFALPQQMPDWTFLVMQVPPSTAYTAVLTSLLPQVAASLPTQTFAGAGIDAFYAVPEIGFAVLAFWLVVPLAVGYVRFSNADL</sequence>
<feature type="transmembrane region" description="Helical" evidence="1">
    <location>
        <begin position="20"/>
        <end position="39"/>
    </location>
</feature>
<dbReference type="KEGG" id="hrr:HZS55_21345"/>
<dbReference type="AlphaFoldDB" id="A0A7D5PC71"/>
<keyword evidence="1" id="KW-0812">Transmembrane</keyword>
<dbReference type="EMBL" id="CP058910">
    <property type="protein sequence ID" value="QLH79680.1"/>
    <property type="molecule type" value="Genomic_DNA"/>
</dbReference>
<dbReference type="GeneID" id="56080466"/>
<dbReference type="GO" id="GO:0140359">
    <property type="term" value="F:ABC-type transporter activity"/>
    <property type="evidence" value="ECO:0007669"/>
    <property type="project" value="InterPro"/>
</dbReference>
<proteinExistence type="predicted"/>